<dbReference type="EMBL" id="CABFNB010000097">
    <property type="protein sequence ID" value="VTZ61930.1"/>
    <property type="molecule type" value="Genomic_DNA"/>
</dbReference>
<protein>
    <submittedName>
        <fullName evidence="1">Uncharacterized protein</fullName>
    </submittedName>
</protein>
<organism evidence="1 2">
    <name type="scientific">Sinorhizobium medicae</name>
    <dbReference type="NCBI Taxonomy" id="110321"/>
    <lineage>
        <taxon>Bacteria</taxon>
        <taxon>Pseudomonadati</taxon>
        <taxon>Pseudomonadota</taxon>
        <taxon>Alphaproteobacteria</taxon>
        <taxon>Hyphomicrobiales</taxon>
        <taxon>Rhizobiaceae</taxon>
        <taxon>Sinorhizobium/Ensifer group</taxon>
        <taxon>Sinorhizobium</taxon>
    </lineage>
</organism>
<sequence length="107" mass="11314">MRLRSLSIVSSRRLRRLKSSSRAGDRSVPATAPVACGSMMAGIGWSAGARLCALAGAQVRKAQPASSHAGDFTRKAPDIVEREILGTMRRLSANLIAIVSQIVKARG</sequence>
<name>A0A508WYW5_9HYPH</name>
<reference evidence="1 2" key="1">
    <citation type="submission" date="2019-06" db="EMBL/GenBank/DDBJ databases">
        <authorList>
            <person name="Le Quere A."/>
            <person name="Colella S."/>
        </authorList>
    </citation>
    <scope>NUCLEOTIDE SEQUENCE [LARGE SCALE GENOMIC DNA]</scope>
    <source>
        <strain evidence="1">EmedicaeMD41</strain>
    </source>
</reference>
<gene>
    <name evidence="1" type="ORF">EMEDMD4_310179</name>
</gene>
<evidence type="ECO:0000313" key="1">
    <source>
        <dbReference type="EMBL" id="VTZ61930.1"/>
    </source>
</evidence>
<proteinExistence type="predicted"/>
<dbReference type="Proteomes" id="UP000507954">
    <property type="component" value="Unassembled WGS sequence"/>
</dbReference>
<dbReference type="AlphaFoldDB" id="A0A508WYW5"/>
<evidence type="ECO:0000313" key="2">
    <source>
        <dbReference type="Proteomes" id="UP000507954"/>
    </source>
</evidence>
<accession>A0A508WYW5</accession>